<dbReference type="RefSeq" id="XP_046065391.1">
    <property type="nucleotide sequence ID" value="XM_046221569.1"/>
</dbReference>
<dbReference type="CDD" id="cd02231">
    <property type="entry name" value="cupin_BLL6423-like"/>
    <property type="match status" value="1"/>
</dbReference>
<dbReference type="AlphaFoldDB" id="A0AAD4KE86"/>
<evidence type="ECO:0000259" key="1">
    <source>
        <dbReference type="Pfam" id="PF07883"/>
    </source>
</evidence>
<dbReference type="InterPro" id="IPR047142">
    <property type="entry name" value="OryJ/VirC-like"/>
</dbReference>
<reference evidence="2" key="1">
    <citation type="submission" date="2021-12" db="EMBL/GenBank/DDBJ databases">
        <title>Convergent genome expansion in fungi linked to evolution of root-endophyte symbiosis.</title>
        <authorList>
            <consortium name="DOE Joint Genome Institute"/>
            <person name="Ke Y.-H."/>
            <person name="Bonito G."/>
            <person name="Liao H.-L."/>
            <person name="Looney B."/>
            <person name="Rojas-Flechas A."/>
            <person name="Nash J."/>
            <person name="Hameed K."/>
            <person name="Schadt C."/>
            <person name="Martin F."/>
            <person name="Crous P.W."/>
            <person name="Miettinen O."/>
            <person name="Magnuson J.K."/>
            <person name="Labbe J."/>
            <person name="Jacobson D."/>
            <person name="Doktycz M.J."/>
            <person name="Veneault-Fourrey C."/>
            <person name="Kuo A."/>
            <person name="Mondo S."/>
            <person name="Calhoun S."/>
            <person name="Riley R."/>
            <person name="Ohm R."/>
            <person name="LaButti K."/>
            <person name="Andreopoulos B."/>
            <person name="Pangilinan J."/>
            <person name="Nolan M."/>
            <person name="Tritt A."/>
            <person name="Clum A."/>
            <person name="Lipzen A."/>
            <person name="Daum C."/>
            <person name="Barry K."/>
            <person name="Grigoriev I.V."/>
            <person name="Vilgalys R."/>
        </authorList>
    </citation>
    <scope>NUCLEOTIDE SEQUENCE</scope>
    <source>
        <strain evidence="2">PMI_201</strain>
    </source>
</reference>
<comment type="caution">
    <text evidence="2">The sequence shown here is derived from an EMBL/GenBank/DDBJ whole genome shotgun (WGS) entry which is preliminary data.</text>
</comment>
<dbReference type="Proteomes" id="UP001201262">
    <property type="component" value="Unassembled WGS sequence"/>
</dbReference>
<name>A0AAD4KE86_9EURO</name>
<dbReference type="PANTHER" id="PTHR36156">
    <property type="entry name" value="SLR2101 PROTEIN"/>
    <property type="match status" value="1"/>
</dbReference>
<gene>
    <name evidence="2" type="ORF">BGW36DRAFT_442084</name>
</gene>
<dbReference type="EMBL" id="JAJTJA010000016">
    <property type="protein sequence ID" value="KAH8688965.1"/>
    <property type="molecule type" value="Genomic_DNA"/>
</dbReference>
<protein>
    <recommendedName>
        <fullName evidence="1">Cupin type-2 domain-containing protein</fullName>
    </recommendedName>
</protein>
<sequence length="199" mass="21575">MTAQLTSSSSSCTEYGLRKTTRYITGLGPSGESVTLFSPDLRFHDRGGYAITRLYGLENVPANLNDDKDLNDYLSMDGHNNTTTAPATSQSSFQLVTPGGANFVQGDFGPSSCSVWHRTISVDFVTVVEGELVLEVGEDSEDCTKILLKAGDSIVQRGTLHKWVNPSSDNPARFVATLLASNPFKLGETVVRPVWIPKE</sequence>
<dbReference type="InterPro" id="IPR011051">
    <property type="entry name" value="RmlC_Cupin_sf"/>
</dbReference>
<dbReference type="SUPFAM" id="SSF51182">
    <property type="entry name" value="RmlC-like cupins"/>
    <property type="match status" value="1"/>
</dbReference>
<organism evidence="2 3">
    <name type="scientific">Talaromyces proteolyticus</name>
    <dbReference type="NCBI Taxonomy" id="1131652"/>
    <lineage>
        <taxon>Eukaryota</taxon>
        <taxon>Fungi</taxon>
        <taxon>Dikarya</taxon>
        <taxon>Ascomycota</taxon>
        <taxon>Pezizomycotina</taxon>
        <taxon>Eurotiomycetes</taxon>
        <taxon>Eurotiomycetidae</taxon>
        <taxon>Eurotiales</taxon>
        <taxon>Trichocomaceae</taxon>
        <taxon>Talaromyces</taxon>
        <taxon>Talaromyces sect. Bacilispori</taxon>
    </lineage>
</organism>
<evidence type="ECO:0000313" key="2">
    <source>
        <dbReference type="EMBL" id="KAH8688965.1"/>
    </source>
</evidence>
<dbReference type="Pfam" id="PF07883">
    <property type="entry name" value="Cupin_2"/>
    <property type="match status" value="1"/>
</dbReference>
<dbReference type="InterPro" id="IPR013096">
    <property type="entry name" value="Cupin_2"/>
</dbReference>
<proteinExistence type="predicted"/>
<evidence type="ECO:0000313" key="3">
    <source>
        <dbReference type="Proteomes" id="UP001201262"/>
    </source>
</evidence>
<dbReference type="PANTHER" id="PTHR36156:SF2">
    <property type="entry name" value="CUPIN TYPE-2 DOMAIN-CONTAINING PROTEIN"/>
    <property type="match status" value="1"/>
</dbReference>
<accession>A0AAD4KE86</accession>
<keyword evidence="3" id="KW-1185">Reference proteome</keyword>
<feature type="domain" description="Cupin type-2" evidence="1">
    <location>
        <begin position="116"/>
        <end position="176"/>
    </location>
</feature>
<dbReference type="Gene3D" id="2.60.120.10">
    <property type="entry name" value="Jelly Rolls"/>
    <property type="match status" value="1"/>
</dbReference>
<dbReference type="GeneID" id="70251856"/>
<dbReference type="InterPro" id="IPR014710">
    <property type="entry name" value="RmlC-like_jellyroll"/>
</dbReference>